<name>A0A1E3L465_9BACL</name>
<dbReference type="PANTHER" id="PTHR30346:SF0">
    <property type="entry name" value="HCA OPERON TRANSCRIPTIONAL ACTIVATOR HCAR"/>
    <property type="match status" value="1"/>
</dbReference>
<dbReference type="AlphaFoldDB" id="A0A1E3L465"/>
<dbReference type="CDD" id="cd05466">
    <property type="entry name" value="PBP2_LTTR_substrate"/>
    <property type="match status" value="1"/>
</dbReference>
<gene>
    <name evidence="6" type="ORF">PTI45_02183</name>
</gene>
<dbReference type="GO" id="GO:0003677">
    <property type="term" value="F:DNA binding"/>
    <property type="evidence" value="ECO:0007669"/>
    <property type="project" value="UniProtKB-KW"/>
</dbReference>
<evidence type="ECO:0000256" key="1">
    <source>
        <dbReference type="ARBA" id="ARBA00009437"/>
    </source>
</evidence>
<evidence type="ECO:0000313" key="7">
    <source>
        <dbReference type="Proteomes" id="UP000094578"/>
    </source>
</evidence>
<reference evidence="6 7" key="1">
    <citation type="submission" date="2016-08" db="EMBL/GenBank/DDBJ databases">
        <title>Genome sequencing of Paenibacillus sp. TI45-13ar, isolated from Korean traditional nuruk.</title>
        <authorList>
            <person name="Kim S.-J."/>
        </authorList>
    </citation>
    <scope>NUCLEOTIDE SEQUENCE [LARGE SCALE GENOMIC DNA]</scope>
    <source>
        <strain evidence="6 7">TI45-13ar</strain>
    </source>
</reference>
<dbReference type="RefSeq" id="WP_069327608.1">
    <property type="nucleotide sequence ID" value="NZ_MDER01000038.1"/>
</dbReference>
<dbReference type="STRING" id="1886670.PTI45_02183"/>
<accession>A0A1E3L465</accession>
<dbReference type="Pfam" id="PF03466">
    <property type="entry name" value="LysR_substrate"/>
    <property type="match status" value="1"/>
</dbReference>
<organism evidence="6 7">
    <name type="scientific">Paenibacillus nuruki</name>
    <dbReference type="NCBI Taxonomy" id="1886670"/>
    <lineage>
        <taxon>Bacteria</taxon>
        <taxon>Bacillati</taxon>
        <taxon>Bacillota</taxon>
        <taxon>Bacilli</taxon>
        <taxon>Bacillales</taxon>
        <taxon>Paenibacillaceae</taxon>
        <taxon>Paenibacillus</taxon>
    </lineage>
</organism>
<dbReference type="PRINTS" id="PR00039">
    <property type="entry name" value="HTHLYSR"/>
</dbReference>
<comment type="similarity">
    <text evidence="1">Belongs to the LysR transcriptional regulatory family.</text>
</comment>
<dbReference type="SUPFAM" id="SSF46785">
    <property type="entry name" value="Winged helix' DNA-binding domain"/>
    <property type="match status" value="1"/>
</dbReference>
<evidence type="ECO:0000313" key="6">
    <source>
        <dbReference type="EMBL" id="ODP28433.1"/>
    </source>
</evidence>
<evidence type="ECO:0000256" key="2">
    <source>
        <dbReference type="ARBA" id="ARBA00023015"/>
    </source>
</evidence>
<dbReference type="Gene3D" id="3.40.190.10">
    <property type="entry name" value="Periplasmic binding protein-like II"/>
    <property type="match status" value="2"/>
</dbReference>
<dbReference type="EMBL" id="MDER01000038">
    <property type="protein sequence ID" value="ODP28433.1"/>
    <property type="molecule type" value="Genomic_DNA"/>
</dbReference>
<evidence type="ECO:0000259" key="5">
    <source>
        <dbReference type="PROSITE" id="PS50931"/>
    </source>
</evidence>
<dbReference type="Gene3D" id="1.10.10.10">
    <property type="entry name" value="Winged helix-like DNA-binding domain superfamily/Winged helix DNA-binding domain"/>
    <property type="match status" value="1"/>
</dbReference>
<proteinExistence type="inferred from homology"/>
<evidence type="ECO:0000256" key="4">
    <source>
        <dbReference type="ARBA" id="ARBA00023163"/>
    </source>
</evidence>
<dbReference type="InterPro" id="IPR036388">
    <property type="entry name" value="WH-like_DNA-bd_sf"/>
</dbReference>
<dbReference type="Pfam" id="PF00126">
    <property type="entry name" value="HTH_1"/>
    <property type="match status" value="1"/>
</dbReference>
<evidence type="ECO:0000256" key="3">
    <source>
        <dbReference type="ARBA" id="ARBA00023125"/>
    </source>
</evidence>
<dbReference type="Proteomes" id="UP000094578">
    <property type="component" value="Unassembled WGS sequence"/>
</dbReference>
<dbReference type="GO" id="GO:0003700">
    <property type="term" value="F:DNA-binding transcription factor activity"/>
    <property type="evidence" value="ECO:0007669"/>
    <property type="project" value="InterPro"/>
</dbReference>
<dbReference type="InterPro" id="IPR036390">
    <property type="entry name" value="WH_DNA-bd_sf"/>
</dbReference>
<dbReference type="InterPro" id="IPR000847">
    <property type="entry name" value="LysR_HTH_N"/>
</dbReference>
<dbReference type="FunFam" id="1.10.10.10:FF:000001">
    <property type="entry name" value="LysR family transcriptional regulator"/>
    <property type="match status" value="1"/>
</dbReference>
<comment type="caution">
    <text evidence="6">The sequence shown here is derived from an EMBL/GenBank/DDBJ whole genome shotgun (WGS) entry which is preliminary data.</text>
</comment>
<protein>
    <submittedName>
        <fullName evidence="6">HTH-type transcriptional regulator</fullName>
    </submittedName>
</protein>
<keyword evidence="3" id="KW-0238">DNA-binding</keyword>
<dbReference type="PROSITE" id="PS50931">
    <property type="entry name" value="HTH_LYSR"/>
    <property type="match status" value="1"/>
</dbReference>
<dbReference type="PATRIC" id="fig|1886670.3.peg.2223"/>
<dbReference type="InterPro" id="IPR005119">
    <property type="entry name" value="LysR_subst-bd"/>
</dbReference>
<feature type="domain" description="HTH lysR-type" evidence="5">
    <location>
        <begin position="1"/>
        <end position="58"/>
    </location>
</feature>
<dbReference type="PANTHER" id="PTHR30346">
    <property type="entry name" value="TRANSCRIPTIONAL DUAL REGULATOR HCAR-RELATED"/>
    <property type="match status" value="1"/>
</dbReference>
<dbReference type="SUPFAM" id="SSF53850">
    <property type="entry name" value="Periplasmic binding protein-like II"/>
    <property type="match status" value="1"/>
</dbReference>
<sequence>MTLQQLRYAIEIANCGSMNEAAKRLFISQPSLSNAIKELENELGIIIFDRTNRGISISIDGMEFLGYARQIIEQTELIENRYHGKNRTQIHFSVSTQHYAFVVDAFVKLMKQSDVSEYSFHLRETQTYPIIEDVRSLRSDIGILYINERNFKVMNKLFSDGNLKFTPLFNTSPHILIRSTHPLAQKETVKIDDLLGFPYITFEQGVNNSLHFSEEMLSIRSNEKSIKVSDRATLSNLLMGTDGYTVGTGILVSELNGNQLISVPVETNETVTIGWIAHKDRQPSDITAQYIELLNDMISQNLLDLNQFLL</sequence>
<keyword evidence="7" id="KW-1185">Reference proteome</keyword>
<dbReference type="GO" id="GO:0032993">
    <property type="term" value="C:protein-DNA complex"/>
    <property type="evidence" value="ECO:0007669"/>
    <property type="project" value="TreeGrafter"/>
</dbReference>
<keyword evidence="4" id="KW-0804">Transcription</keyword>
<keyword evidence="2" id="KW-0805">Transcription regulation</keyword>